<dbReference type="AlphaFoldDB" id="A0A195CSX0"/>
<evidence type="ECO:0000313" key="1">
    <source>
        <dbReference type="EMBL" id="KYN03617.1"/>
    </source>
</evidence>
<proteinExistence type="predicted"/>
<organism evidence="1 2">
    <name type="scientific">Cyphomyrmex costatus</name>
    <dbReference type="NCBI Taxonomy" id="456900"/>
    <lineage>
        <taxon>Eukaryota</taxon>
        <taxon>Metazoa</taxon>
        <taxon>Ecdysozoa</taxon>
        <taxon>Arthropoda</taxon>
        <taxon>Hexapoda</taxon>
        <taxon>Insecta</taxon>
        <taxon>Pterygota</taxon>
        <taxon>Neoptera</taxon>
        <taxon>Endopterygota</taxon>
        <taxon>Hymenoptera</taxon>
        <taxon>Apocrita</taxon>
        <taxon>Aculeata</taxon>
        <taxon>Formicoidea</taxon>
        <taxon>Formicidae</taxon>
        <taxon>Myrmicinae</taxon>
        <taxon>Cyphomyrmex</taxon>
    </lineage>
</organism>
<accession>A0A195CSX0</accession>
<protein>
    <submittedName>
        <fullName evidence="1">Uncharacterized protein</fullName>
    </submittedName>
</protein>
<dbReference type="EMBL" id="KQ977306">
    <property type="protein sequence ID" value="KYN03617.1"/>
    <property type="molecule type" value="Genomic_DNA"/>
</dbReference>
<evidence type="ECO:0000313" key="2">
    <source>
        <dbReference type="Proteomes" id="UP000078542"/>
    </source>
</evidence>
<name>A0A195CSX0_9HYME</name>
<gene>
    <name evidence="1" type="ORF">ALC62_05488</name>
</gene>
<dbReference type="Proteomes" id="UP000078542">
    <property type="component" value="Unassembled WGS sequence"/>
</dbReference>
<sequence>MLLLRNIFEKNFFVSSQRNSCRVFGCSQLIARHTPDFAAKRFCVRFAGVSPLPFQGSTVKADGSDDDDDRTTTTNVVLSLIYVPIYVRMRERNRAPTMF</sequence>
<keyword evidence="2" id="KW-1185">Reference proteome</keyword>
<reference evidence="1 2" key="1">
    <citation type="submission" date="2016-03" db="EMBL/GenBank/DDBJ databases">
        <title>Cyphomyrmex costatus WGS genome.</title>
        <authorList>
            <person name="Nygaard S."/>
            <person name="Hu H."/>
            <person name="Boomsma J."/>
            <person name="Zhang G."/>
        </authorList>
    </citation>
    <scope>NUCLEOTIDE SEQUENCE [LARGE SCALE GENOMIC DNA]</scope>
    <source>
        <strain evidence="1">MS0001</strain>
        <tissue evidence="1">Whole body</tissue>
    </source>
</reference>